<dbReference type="PROSITE" id="PS51257">
    <property type="entry name" value="PROKAR_LIPOPROTEIN"/>
    <property type="match status" value="1"/>
</dbReference>
<feature type="domain" description="F5/8 type C" evidence="1">
    <location>
        <begin position="347"/>
        <end position="494"/>
    </location>
</feature>
<dbReference type="SUPFAM" id="SSF49785">
    <property type="entry name" value="Galactose-binding domain-like"/>
    <property type="match status" value="2"/>
</dbReference>
<dbReference type="SMART" id="SM00635">
    <property type="entry name" value="BID_2"/>
    <property type="match status" value="2"/>
</dbReference>
<dbReference type="InterPro" id="IPR000421">
    <property type="entry name" value="FA58C"/>
</dbReference>
<dbReference type="PROSITE" id="PS50022">
    <property type="entry name" value="FA58C_3"/>
    <property type="match status" value="2"/>
</dbReference>
<comment type="caution">
    <text evidence="2">The sequence shown here is derived from an EMBL/GenBank/DDBJ whole genome shotgun (WGS) entry which is preliminary data.</text>
</comment>
<organism evidence="2">
    <name type="scientific">termite gut metagenome</name>
    <dbReference type="NCBI Taxonomy" id="433724"/>
    <lineage>
        <taxon>unclassified sequences</taxon>
        <taxon>metagenomes</taxon>
        <taxon>organismal metagenomes</taxon>
    </lineage>
</organism>
<accession>A0A5J4SRW9</accession>
<dbReference type="AlphaFoldDB" id="A0A5J4SRW9"/>
<dbReference type="Gene3D" id="2.60.120.260">
    <property type="entry name" value="Galactose-binding domain-like"/>
    <property type="match status" value="2"/>
</dbReference>
<dbReference type="Pfam" id="PF02368">
    <property type="entry name" value="Big_2"/>
    <property type="match status" value="2"/>
</dbReference>
<protein>
    <recommendedName>
        <fullName evidence="1">F5/8 type C domain-containing protein</fullName>
    </recommendedName>
</protein>
<evidence type="ECO:0000259" key="1">
    <source>
        <dbReference type="PROSITE" id="PS50022"/>
    </source>
</evidence>
<dbReference type="Gene3D" id="2.60.40.1080">
    <property type="match status" value="2"/>
</dbReference>
<dbReference type="InterPro" id="IPR003343">
    <property type="entry name" value="Big_2"/>
</dbReference>
<reference evidence="2" key="1">
    <citation type="submission" date="2019-03" db="EMBL/GenBank/DDBJ databases">
        <title>Single cell metagenomics reveals metabolic interactions within the superorganism composed of flagellate Streblomastix strix and complex community of Bacteroidetes bacteria on its surface.</title>
        <authorList>
            <person name="Treitli S.C."/>
            <person name="Kolisko M."/>
            <person name="Husnik F."/>
            <person name="Keeling P."/>
            <person name="Hampl V."/>
        </authorList>
    </citation>
    <scope>NUCLEOTIDE SEQUENCE</scope>
    <source>
        <strain evidence="2">STM</strain>
    </source>
</reference>
<dbReference type="Pfam" id="PF00754">
    <property type="entry name" value="F5_F8_type_C"/>
    <property type="match status" value="2"/>
</dbReference>
<name>A0A5J4SRW9_9ZZZZ</name>
<feature type="domain" description="F5/8 type C" evidence="1">
    <location>
        <begin position="194"/>
        <end position="345"/>
    </location>
</feature>
<sequence length="649" mass="70011">MKSNSLFLSVSLALALIFTGCSKDEVEKDKKIPLTSIAVTPLSVSLTVNNTMQLTATPDPEDASDVSFEWSSDDPLVASVSATGWVTAKKAGSTTVKVKSGSVEASVPVTVQNEPIALTDITIEPADDNIDLQMGDKQQLTVTLVPADATDITVTYASDTESVATVSLTGEITAVNVGTATITVQAGSITKTLTVTITVSTNDPNDPEKNNWTVTTSSNFADWDGAKAIDGLPGSQWHSAASGQTLPQWIIVDMKAPKNIDGFLFTNRQGKTEPNHPKHITFEIGNDGTTWETALDIAELPNLYQQQILPLTNKKIARYFKVTIHDSWASGAIYSYIAELDIYVGTAPTPNPGPEADDTGEKNWEAEVSSALSDGVSGSALFDGSIDACWHSSVGDAQPWAIIDFKESKTINGIRFTGRQGGPGDVASSPKHIIFSVSTDKSNWQPLYEAQELPNLRTEQVLAAVTPQTGKYLKIDIQSTWNAAPYSYIGEIDIFEGNKRPEVPETAPAGHVYYPLAFTTIANNVDYTQDNGFVTLKTTGDDPWIHTTAFGAPFVAGTAKLTFEYKSNRQVTNGQFFWCVDGNPAPGKNTADDVVVEQASDWTLYEFDLSSAISSFSFGSSEAHFIRFDLTGNAGYEISIRKFRVDVTQ</sequence>
<gene>
    <name evidence="2" type="ORF">EZS27_004537</name>
</gene>
<evidence type="ECO:0000313" key="2">
    <source>
        <dbReference type="EMBL" id="KAA6348000.1"/>
    </source>
</evidence>
<proteinExistence type="predicted"/>
<dbReference type="EMBL" id="SNRY01000079">
    <property type="protein sequence ID" value="KAA6348000.1"/>
    <property type="molecule type" value="Genomic_DNA"/>
</dbReference>
<dbReference type="InterPro" id="IPR008964">
    <property type="entry name" value="Invasin/intimin_cell_adhesion"/>
</dbReference>
<dbReference type="SUPFAM" id="SSF49373">
    <property type="entry name" value="Invasin/intimin cell-adhesion fragments"/>
    <property type="match status" value="2"/>
</dbReference>
<dbReference type="InterPro" id="IPR008979">
    <property type="entry name" value="Galactose-bd-like_sf"/>
</dbReference>